<dbReference type="EMBL" id="ASPP01012583">
    <property type="protein sequence ID" value="ETO20465.1"/>
    <property type="molecule type" value="Genomic_DNA"/>
</dbReference>
<dbReference type="Proteomes" id="UP000023152">
    <property type="component" value="Unassembled WGS sequence"/>
</dbReference>
<evidence type="ECO:0000256" key="3">
    <source>
        <dbReference type="ARBA" id="ARBA00022833"/>
    </source>
</evidence>
<sequence>MVVGHAGSLLFVCLYKFADLYHFCDCSHFYPIQIPCVTFIEKILFFVAKYNLKNYKCFKLLKIFIKYYYVGYLLICQSQSNLYFRDNIVLKHYRLRHTKSKQKCMINISTVIVPFSTRNLHTSEEIAYKESLTKFFWKNKAVSNPSEKISLEECYNKDWIITLNDSDKIDDYICEVCHNVARNAMELTCDSHEDMQKSLIVGEECLKHYLEQNDNKCPVGNHVNCEYSKMKLVRQYVNDLLVVCPRQYELSVQTGIKTTGTEGSELPMGVNCNFRGRLKDVADHLDQSCEFKTVDCPFHQYGCQGSFYQHSCQAHLQEQVEYHLNLVVDTTKTLQDQLSQSESSVHILQ</sequence>
<evidence type="ECO:0000256" key="2">
    <source>
        <dbReference type="ARBA" id="ARBA00022771"/>
    </source>
</evidence>
<keyword evidence="3" id="KW-0862">Zinc</keyword>
<dbReference type="AlphaFoldDB" id="X6N2I2"/>
<evidence type="ECO:0000313" key="6">
    <source>
        <dbReference type="EMBL" id="ETO20465.1"/>
    </source>
</evidence>
<dbReference type="OrthoDB" id="5574452at2759"/>
<keyword evidence="4" id="KW-0732">Signal</keyword>
<proteinExistence type="predicted"/>
<dbReference type="InterPro" id="IPR001293">
    <property type="entry name" value="Znf_TRAF"/>
</dbReference>
<comment type="caution">
    <text evidence="6">The sequence shown here is derived from an EMBL/GenBank/DDBJ whole genome shotgun (WGS) entry which is preliminary data.</text>
</comment>
<accession>X6N2I2</accession>
<protein>
    <recommendedName>
        <fullName evidence="5">TRAF-type domain-containing protein</fullName>
    </recommendedName>
</protein>
<name>X6N2I2_RETFI</name>
<keyword evidence="7" id="KW-1185">Reference proteome</keyword>
<keyword evidence="1" id="KW-0479">Metal-binding</keyword>
<feature type="chain" id="PRO_5004975509" description="TRAF-type domain-containing protein" evidence="4">
    <location>
        <begin position="21"/>
        <end position="349"/>
    </location>
</feature>
<dbReference type="InterPro" id="IPR013083">
    <property type="entry name" value="Znf_RING/FYVE/PHD"/>
</dbReference>
<evidence type="ECO:0000259" key="5">
    <source>
        <dbReference type="Pfam" id="PF02176"/>
    </source>
</evidence>
<dbReference type="PANTHER" id="PTHR10131:SF94">
    <property type="entry name" value="TNF RECEPTOR-ASSOCIATED FACTOR 4"/>
    <property type="match status" value="1"/>
</dbReference>
<dbReference type="Gene3D" id="3.30.40.10">
    <property type="entry name" value="Zinc/RING finger domain, C3HC4 (zinc finger)"/>
    <property type="match status" value="1"/>
</dbReference>
<dbReference type="Pfam" id="PF02176">
    <property type="entry name" value="zf-TRAF"/>
    <property type="match status" value="1"/>
</dbReference>
<keyword evidence="2" id="KW-0863">Zinc-finger</keyword>
<dbReference type="GO" id="GO:0008270">
    <property type="term" value="F:zinc ion binding"/>
    <property type="evidence" value="ECO:0007669"/>
    <property type="project" value="UniProtKB-KW"/>
</dbReference>
<dbReference type="PANTHER" id="PTHR10131">
    <property type="entry name" value="TNF RECEPTOR ASSOCIATED FACTOR"/>
    <property type="match status" value="1"/>
</dbReference>
<feature type="signal peptide" evidence="4">
    <location>
        <begin position="1"/>
        <end position="20"/>
    </location>
</feature>
<organism evidence="6 7">
    <name type="scientific">Reticulomyxa filosa</name>
    <dbReference type="NCBI Taxonomy" id="46433"/>
    <lineage>
        <taxon>Eukaryota</taxon>
        <taxon>Sar</taxon>
        <taxon>Rhizaria</taxon>
        <taxon>Retaria</taxon>
        <taxon>Foraminifera</taxon>
        <taxon>Monothalamids</taxon>
        <taxon>Reticulomyxidae</taxon>
        <taxon>Reticulomyxa</taxon>
    </lineage>
</organism>
<feature type="domain" description="TRAF-type" evidence="5">
    <location>
        <begin position="279"/>
        <end position="315"/>
    </location>
</feature>
<evidence type="ECO:0000256" key="4">
    <source>
        <dbReference type="SAM" id="SignalP"/>
    </source>
</evidence>
<evidence type="ECO:0000313" key="7">
    <source>
        <dbReference type="Proteomes" id="UP000023152"/>
    </source>
</evidence>
<feature type="non-terminal residue" evidence="6">
    <location>
        <position position="349"/>
    </location>
</feature>
<evidence type="ECO:0000256" key="1">
    <source>
        <dbReference type="ARBA" id="ARBA00022723"/>
    </source>
</evidence>
<reference evidence="6 7" key="1">
    <citation type="journal article" date="2013" name="Curr. Biol.">
        <title>The Genome of the Foraminiferan Reticulomyxa filosa.</title>
        <authorList>
            <person name="Glockner G."/>
            <person name="Hulsmann N."/>
            <person name="Schleicher M."/>
            <person name="Noegel A.A."/>
            <person name="Eichinger L."/>
            <person name="Gallinger C."/>
            <person name="Pawlowski J."/>
            <person name="Sierra R."/>
            <person name="Euteneuer U."/>
            <person name="Pillet L."/>
            <person name="Moustafa A."/>
            <person name="Platzer M."/>
            <person name="Groth M."/>
            <person name="Szafranski K."/>
            <person name="Schliwa M."/>
        </authorList>
    </citation>
    <scope>NUCLEOTIDE SEQUENCE [LARGE SCALE GENOMIC DNA]</scope>
</reference>
<gene>
    <name evidence="6" type="ORF">RFI_16752</name>
</gene>